<gene>
    <name evidence="5" type="ORF">FNZ56_07200</name>
</gene>
<dbReference type="GO" id="GO:0003677">
    <property type="term" value="F:DNA binding"/>
    <property type="evidence" value="ECO:0007669"/>
    <property type="project" value="InterPro"/>
</dbReference>
<dbReference type="EMBL" id="CP041742">
    <property type="protein sequence ID" value="QDQ73676.1"/>
    <property type="molecule type" value="Genomic_DNA"/>
</dbReference>
<evidence type="ECO:0000313" key="6">
    <source>
        <dbReference type="Proteomes" id="UP000315891"/>
    </source>
</evidence>
<evidence type="ECO:0000313" key="5">
    <source>
        <dbReference type="EMBL" id="QDQ73676.1"/>
    </source>
</evidence>
<dbReference type="GO" id="GO:0032259">
    <property type="term" value="P:methylation"/>
    <property type="evidence" value="ECO:0007669"/>
    <property type="project" value="UniProtKB-KW"/>
</dbReference>
<dbReference type="Pfam" id="PF01555">
    <property type="entry name" value="N6_N4_Mtase"/>
    <property type="match status" value="1"/>
</dbReference>
<dbReference type="Gene3D" id="3.40.50.150">
    <property type="entry name" value="Vaccinia Virus protein VP39"/>
    <property type="match status" value="1"/>
</dbReference>
<organism evidence="5 6">
    <name type="scientific">Pseudoluteimonas lycopersici</name>
    <dbReference type="NCBI Taxonomy" id="1324796"/>
    <lineage>
        <taxon>Bacteria</taxon>
        <taxon>Pseudomonadati</taxon>
        <taxon>Pseudomonadota</taxon>
        <taxon>Gammaproteobacteria</taxon>
        <taxon>Lysobacterales</taxon>
        <taxon>Lysobacteraceae</taxon>
        <taxon>Pseudoluteimonas</taxon>
    </lineage>
</organism>
<dbReference type="PRINTS" id="PR00508">
    <property type="entry name" value="S21N4MTFRASE"/>
</dbReference>
<dbReference type="InterPro" id="IPR002052">
    <property type="entry name" value="DNA_methylase_N6_adenine_CS"/>
</dbReference>
<protein>
    <submittedName>
        <fullName evidence="5">Site-specific DNA-methyltransferase</fullName>
    </submittedName>
</protein>
<evidence type="ECO:0000256" key="1">
    <source>
        <dbReference type="ARBA" id="ARBA00006594"/>
    </source>
</evidence>
<comment type="similarity">
    <text evidence="1">Belongs to the N(4)/N(6)-methyltransferase family.</text>
</comment>
<dbReference type="RefSeq" id="WP_143879188.1">
    <property type="nucleotide sequence ID" value="NZ_BAABLZ010000001.1"/>
</dbReference>
<feature type="domain" description="DNA methylase N-4/N-6" evidence="4">
    <location>
        <begin position="61"/>
        <end position="361"/>
    </location>
</feature>
<dbReference type="AlphaFoldDB" id="A0A516V566"/>
<sequence length="514" mass="58530">MPLLSWHNRDQDLTRAALAPYRLLEPVTGLSYGEPDAPNMLIEGDNLDALKALLPYYAGQVKCVFIDPPYNTGSAFDHYDDNLEHSTWLSTMYPRLELLKQLLAKDGHIFVQIDDNEMAYLQVVMDEIFGRPNRAINIAVKMSELSGVKMKHVDRKPPKLKEYILGYRATPAGRLRPVKKAKNPENLEKYLRYYTNFIENPEDDVEEWVVTSIKEHLLSEGVEPTEENIREFQLREAERVVYRTNNALLARQKFHTRTAKVISPTGIEYVWWEGKQMLFLSSYTEEYLGDFWPDISTINLNKEGGVDFKRGKKPETLLQRILEMCTSESDLVLDSFLGSGTTAAVAHKMGRRWIGIEMGDHARTHCQPRLKKVVDGEQGGISEAVGWKGGSGFRFYKLGVPVFDQDGHIDERIKFEQLAAHVWFAETGTPRSTRAKKDAFLGEHGGTGYYLLFNGILGDERKTGGNVLTRRVLRSLAKFDGPKVIYGEACDLSAEQLRELDIAFRQTPYDIQAR</sequence>
<evidence type="ECO:0000256" key="3">
    <source>
        <dbReference type="ARBA" id="ARBA00022679"/>
    </source>
</evidence>
<dbReference type="GO" id="GO:0008170">
    <property type="term" value="F:N-methyltransferase activity"/>
    <property type="evidence" value="ECO:0007669"/>
    <property type="project" value="InterPro"/>
</dbReference>
<evidence type="ECO:0000256" key="2">
    <source>
        <dbReference type="ARBA" id="ARBA00022603"/>
    </source>
</evidence>
<dbReference type="InterPro" id="IPR001091">
    <property type="entry name" value="RM_Methyltransferase"/>
</dbReference>
<keyword evidence="6" id="KW-1185">Reference proteome</keyword>
<dbReference type="SUPFAM" id="SSF53335">
    <property type="entry name" value="S-adenosyl-L-methionine-dependent methyltransferases"/>
    <property type="match status" value="1"/>
</dbReference>
<keyword evidence="2 5" id="KW-0489">Methyltransferase</keyword>
<evidence type="ECO:0000259" key="4">
    <source>
        <dbReference type="Pfam" id="PF01555"/>
    </source>
</evidence>
<dbReference type="Proteomes" id="UP000315891">
    <property type="component" value="Chromosome"/>
</dbReference>
<dbReference type="InterPro" id="IPR002941">
    <property type="entry name" value="DNA_methylase_N4/N6"/>
</dbReference>
<keyword evidence="3 5" id="KW-0808">Transferase</keyword>
<proteinExistence type="inferred from homology"/>
<dbReference type="REBASE" id="356495">
    <property type="entry name" value="M.LlyBw6ORF7200P"/>
</dbReference>
<accession>A0A516V566</accession>
<dbReference type="OrthoDB" id="9816043at2"/>
<reference evidence="5 6" key="1">
    <citation type="submission" date="2019-07" db="EMBL/GenBank/DDBJ databases">
        <title>Lysobacter weifangensis sp. nov., isolated from bensulfuron-methyl contaminated farmland soil.</title>
        <authorList>
            <person name="Zhao H."/>
        </authorList>
    </citation>
    <scope>NUCLEOTIDE SEQUENCE [LARGE SCALE GENOMIC DNA]</scope>
    <source>
        <strain evidence="5 6">CC-Bw-6</strain>
    </source>
</reference>
<name>A0A516V566_9GAMM</name>
<dbReference type="PROSITE" id="PS00092">
    <property type="entry name" value="N6_MTASE"/>
    <property type="match status" value="1"/>
</dbReference>
<dbReference type="InterPro" id="IPR029063">
    <property type="entry name" value="SAM-dependent_MTases_sf"/>
</dbReference>